<proteinExistence type="inferred from homology"/>
<name>A0ABM8G223_9CELL</name>
<dbReference type="RefSeq" id="WP_286219128.1">
    <property type="nucleotide sequence ID" value="NZ_AP027729.1"/>
</dbReference>
<dbReference type="InterPro" id="IPR011009">
    <property type="entry name" value="Kinase-like_dom_sf"/>
</dbReference>
<comment type="similarity">
    <text evidence="1">Belongs to the protein kinase superfamily. ADCK protein kinase family.</text>
</comment>
<dbReference type="PANTHER" id="PTHR10566:SF113">
    <property type="entry name" value="PROTEIN ACTIVITY OF BC1 COMPLEX KINASE 7, CHLOROPLASTIC"/>
    <property type="match status" value="1"/>
</dbReference>
<evidence type="ECO:0000259" key="3">
    <source>
        <dbReference type="Pfam" id="PF03109"/>
    </source>
</evidence>
<keyword evidence="5" id="KW-1185">Reference proteome</keyword>
<evidence type="ECO:0000313" key="4">
    <source>
        <dbReference type="EMBL" id="BDZ42097.1"/>
    </source>
</evidence>
<keyword evidence="2" id="KW-0812">Transmembrane</keyword>
<dbReference type="Pfam" id="PF03109">
    <property type="entry name" value="ABC1"/>
    <property type="match status" value="1"/>
</dbReference>
<protein>
    <recommendedName>
        <fullName evidence="3">ABC1 atypical kinase-like domain-containing protein</fullName>
    </recommendedName>
</protein>
<dbReference type="InterPro" id="IPR050154">
    <property type="entry name" value="UbiB_kinase"/>
</dbReference>
<feature type="transmembrane region" description="Helical" evidence="2">
    <location>
        <begin position="70"/>
        <end position="92"/>
    </location>
</feature>
<evidence type="ECO:0000256" key="1">
    <source>
        <dbReference type="ARBA" id="ARBA00009670"/>
    </source>
</evidence>
<keyword evidence="2" id="KW-0472">Membrane</keyword>
<dbReference type="CDD" id="cd05121">
    <property type="entry name" value="ABC1_ADCK3-like"/>
    <property type="match status" value="1"/>
</dbReference>
<dbReference type="SUPFAM" id="SSF56112">
    <property type="entry name" value="Protein kinase-like (PK-like)"/>
    <property type="match status" value="1"/>
</dbReference>
<accession>A0ABM8G223</accession>
<evidence type="ECO:0000256" key="2">
    <source>
        <dbReference type="SAM" id="Phobius"/>
    </source>
</evidence>
<sequence>MTAVLAAVFHVVVVAWVVRRLLGVQVGWPRTILLSLIVGVSAGPLWEYVTDLLEIPTRTIGLSSNDAVGVLLVMVLVTAWIVAVDAGLLTVLEALVPTGSIRSPLAIVQSSPRWFRRQRRYVSIVVIALRHGLGGLFRRGGDLGGRSGVRHEDTAARARAALTDGGVTFVKLGQMLAARADLLPPAYVSEFSQLHSEVPAETWPVVQGTIEGELARPISEVFTHVEEVPLAGASVAQVHRATLRTGERVVLKVQRSSSRAEVEADLDIIVRLAELLQNRTRWGRRIGVLGLAVGFAGALREELDYRVEVGNMRAVADTSSGEVDVPAVRPELCTSHLLVMEELEGSRCRVQGVGSIRCCRRRRPRWPGRSSTAC</sequence>
<feature type="domain" description="ABC1 atypical kinase-like" evidence="3">
    <location>
        <begin position="193"/>
        <end position="347"/>
    </location>
</feature>
<dbReference type="InterPro" id="IPR004147">
    <property type="entry name" value="ABC1_dom"/>
</dbReference>
<reference evidence="5" key="1">
    <citation type="journal article" date="2019" name="Int. J. Syst. Evol. Microbiol.">
        <title>The Global Catalogue of Microorganisms (GCM) 10K type strain sequencing project: providing services to taxonomists for standard genome sequencing and annotation.</title>
        <authorList>
            <consortium name="The Broad Institute Genomics Platform"/>
            <consortium name="The Broad Institute Genome Sequencing Center for Infectious Disease"/>
            <person name="Wu L."/>
            <person name="Ma J."/>
        </authorList>
    </citation>
    <scope>NUCLEOTIDE SEQUENCE [LARGE SCALE GENOMIC DNA]</scope>
    <source>
        <strain evidence="5">NBRC 108565</strain>
    </source>
</reference>
<evidence type="ECO:0000313" key="5">
    <source>
        <dbReference type="Proteomes" id="UP001321475"/>
    </source>
</evidence>
<organism evidence="4 5">
    <name type="scientific">Paraoerskovia sediminicola</name>
    <dbReference type="NCBI Taxonomy" id="1138587"/>
    <lineage>
        <taxon>Bacteria</taxon>
        <taxon>Bacillati</taxon>
        <taxon>Actinomycetota</taxon>
        <taxon>Actinomycetes</taxon>
        <taxon>Micrococcales</taxon>
        <taxon>Cellulomonadaceae</taxon>
        <taxon>Paraoerskovia</taxon>
    </lineage>
</organism>
<keyword evidence="2" id="KW-1133">Transmembrane helix</keyword>
<dbReference type="PANTHER" id="PTHR10566">
    <property type="entry name" value="CHAPERONE-ACTIVITY OF BC1 COMPLEX CABC1 -RELATED"/>
    <property type="match status" value="1"/>
</dbReference>
<dbReference type="EMBL" id="AP027729">
    <property type="protein sequence ID" value="BDZ42097.1"/>
    <property type="molecule type" value="Genomic_DNA"/>
</dbReference>
<gene>
    <name evidence="4" type="ORF">GCM10025865_13960</name>
</gene>
<dbReference type="Proteomes" id="UP001321475">
    <property type="component" value="Chromosome"/>
</dbReference>